<evidence type="ECO:0000256" key="2">
    <source>
        <dbReference type="ARBA" id="ARBA00009142"/>
    </source>
</evidence>
<evidence type="ECO:0000313" key="10">
    <source>
        <dbReference type="Proteomes" id="UP001309705"/>
    </source>
</evidence>
<dbReference type="InterPro" id="IPR052017">
    <property type="entry name" value="TSUP"/>
</dbReference>
<comment type="subcellular location">
    <subcellularLocation>
        <location evidence="1 8">Cell membrane</location>
        <topology evidence="1 8">Multi-pass membrane protein</topology>
    </subcellularLocation>
</comment>
<evidence type="ECO:0000256" key="5">
    <source>
        <dbReference type="ARBA" id="ARBA00022692"/>
    </source>
</evidence>
<feature type="transmembrane region" description="Helical" evidence="8">
    <location>
        <begin position="102"/>
        <end position="120"/>
    </location>
</feature>
<evidence type="ECO:0000256" key="6">
    <source>
        <dbReference type="ARBA" id="ARBA00022989"/>
    </source>
</evidence>
<feature type="transmembrane region" description="Helical" evidence="8">
    <location>
        <begin position="6"/>
        <end position="26"/>
    </location>
</feature>
<evidence type="ECO:0000256" key="7">
    <source>
        <dbReference type="ARBA" id="ARBA00023136"/>
    </source>
</evidence>
<evidence type="ECO:0000256" key="1">
    <source>
        <dbReference type="ARBA" id="ARBA00004651"/>
    </source>
</evidence>
<proteinExistence type="inferred from homology"/>
<evidence type="ECO:0000313" key="9">
    <source>
        <dbReference type="EMBL" id="MEC5344394.1"/>
    </source>
</evidence>
<sequence length="248" mass="26214">MSDFTPDRVIAIAVTFALAGLVKGITGMGLPTVAMGVLGALISPVAAAGMLLLPSFVTNVVQMRGAEGLRALLRRLWPMMAMIIAGTLFGSVWLAQGSDSRTTLVLGAALIVYAVWTLLARPFSVSPRKEPWLSPLVGLATGLLTGASGVFVIPAVPWLQSLGLQKDELVQALGLSFTFSTCALALGLWWHDALPTTAFGASALAIIPSLLGMFAGQRLRRRISPPAFKRAFLLCLMLLGIEMALRSL</sequence>
<feature type="transmembrane region" description="Helical" evidence="8">
    <location>
        <begin position="132"/>
        <end position="157"/>
    </location>
</feature>
<gene>
    <name evidence="9" type="ORF">VSX58_17515</name>
</gene>
<reference evidence="9 10" key="1">
    <citation type="journal article" date="2017" name="Int. J. Syst. Evol. Microbiol.">
        <title>Brenneria populi subsp. brevivirga subsp. nov. isolated from symptomatic bark of Populus x euramericana canker, and description of Brenneria populi subsp. populi subsp. nov.</title>
        <authorList>
            <person name="Zheng M.H."/>
            <person name="Piao C.G."/>
            <person name="Xue H."/>
            <person name="Guo M.W."/>
            <person name="Li Y."/>
        </authorList>
    </citation>
    <scope>NUCLEOTIDE SEQUENCE [LARGE SCALE GENOMIC DNA]</scope>
    <source>
        <strain evidence="9 10">D9-5</strain>
    </source>
</reference>
<dbReference type="Proteomes" id="UP001309705">
    <property type="component" value="Unassembled WGS sequence"/>
</dbReference>
<keyword evidence="5 8" id="KW-0812">Transmembrane</keyword>
<accession>A0ABU6JUD4</accession>
<keyword evidence="3" id="KW-0813">Transport</keyword>
<name>A0ABU6JUD4_9GAMM</name>
<keyword evidence="4 8" id="KW-1003">Cell membrane</keyword>
<dbReference type="RefSeq" id="WP_327619218.1">
    <property type="nucleotide sequence ID" value="NZ_JAYWTM010000022.1"/>
</dbReference>
<keyword evidence="7 8" id="KW-0472">Membrane</keyword>
<dbReference type="PANTHER" id="PTHR30269:SF32">
    <property type="entry name" value="MEMBRANE TRANSPORTER PROTEIN-RELATED"/>
    <property type="match status" value="1"/>
</dbReference>
<organism evidence="9 10">
    <name type="scientific">Brenneria populi</name>
    <dbReference type="NCBI Taxonomy" id="1505588"/>
    <lineage>
        <taxon>Bacteria</taxon>
        <taxon>Pseudomonadati</taxon>
        <taxon>Pseudomonadota</taxon>
        <taxon>Gammaproteobacteria</taxon>
        <taxon>Enterobacterales</taxon>
        <taxon>Pectobacteriaceae</taxon>
        <taxon>Brenneria</taxon>
    </lineage>
</organism>
<keyword evidence="10" id="KW-1185">Reference proteome</keyword>
<feature type="transmembrane region" description="Helical" evidence="8">
    <location>
        <begin position="196"/>
        <end position="215"/>
    </location>
</feature>
<protein>
    <recommendedName>
        <fullName evidence="8">Probable membrane transporter protein</fullName>
    </recommendedName>
</protein>
<dbReference type="InterPro" id="IPR002781">
    <property type="entry name" value="TM_pro_TauE-like"/>
</dbReference>
<comment type="similarity">
    <text evidence="2 8">Belongs to the 4-toluene sulfonate uptake permease (TSUP) (TC 2.A.102) family.</text>
</comment>
<comment type="caution">
    <text evidence="9">The sequence shown here is derived from an EMBL/GenBank/DDBJ whole genome shotgun (WGS) entry which is preliminary data.</text>
</comment>
<feature type="transmembrane region" description="Helical" evidence="8">
    <location>
        <begin position="33"/>
        <end position="56"/>
    </location>
</feature>
<feature type="transmembrane region" description="Helical" evidence="8">
    <location>
        <begin position="169"/>
        <end position="190"/>
    </location>
</feature>
<feature type="transmembrane region" description="Helical" evidence="8">
    <location>
        <begin position="76"/>
        <end position="95"/>
    </location>
</feature>
<dbReference type="Pfam" id="PF01925">
    <property type="entry name" value="TauE"/>
    <property type="match status" value="1"/>
</dbReference>
<evidence type="ECO:0000256" key="4">
    <source>
        <dbReference type="ARBA" id="ARBA00022475"/>
    </source>
</evidence>
<dbReference type="EMBL" id="JAYWTM010000022">
    <property type="protein sequence ID" value="MEC5344394.1"/>
    <property type="molecule type" value="Genomic_DNA"/>
</dbReference>
<evidence type="ECO:0000256" key="3">
    <source>
        <dbReference type="ARBA" id="ARBA00022448"/>
    </source>
</evidence>
<dbReference type="PANTHER" id="PTHR30269">
    <property type="entry name" value="TRANSMEMBRANE PROTEIN YFCA"/>
    <property type="match status" value="1"/>
</dbReference>
<keyword evidence="6 8" id="KW-1133">Transmembrane helix</keyword>
<evidence type="ECO:0000256" key="8">
    <source>
        <dbReference type="RuleBase" id="RU363041"/>
    </source>
</evidence>